<feature type="domain" description="Acyl-CoA dehydrogenase/oxidase N-terminal" evidence="9">
    <location>
        <begin position="36"/>
        <end position="162"/>
    </location>
</feature>
<dbReference type="SUPFAM" id="SSF56645">
    <property type="entry name" value="Acyl-CoA dehydrogenase NM domain-like"/>
    <property type="match status" value="1"/>
</dbReference>
<evidence type="ECO:0000259" key="8">
    <source>
        <dbReference type="Pfam" id="PF02770"/>
    </source>
</evidence>
<dbReference type="Proteomes" id="UP001149954">
    <property type="component" value="Unassembled WGS sequence"/>
</dbReference>
<sequence>MSVLSDDIKAKWLFGSTVPFAEPAWARGCPSPYYNDSHRRLRAAMRSWVDENLMPHTLELESSAVLPDSLYEKAAKDGLIMPMASGARIPQEWRGKYPIIGNVSPEEWDGFHDLVIHDEFGRVGGIGIENGLVGGAVLSVPALQKYGSQHIKDIIIPSILSGRSRIALAITEPGAGSDVQGVQTEAKVSSDGSHFIVDGEKKWITSGMYAHYFLTMVREATGEFTLLVIPRTDGLTTKHITLSGSTAAGTAFVDFENVKVPMNMVVGERGQGLKYVMSNFNHEVGASALSLKTVANVKQRLFIGMQALRCARVCLEDSISHAMNRETFGKKLVDHPVLRLKIANMSRETEALQAWSLIYQISQLSSEESVFLLAGTTGQLKAHAGIVLEYVVREAIQIMGGIGLTRGGRGERVERIWRDVKAITIPGGSEEILLEFATRRALNVTAQLRAEEAKVGKNKL</sequence>
<dbReference type="InterPro" id="IPR036250">
    <property type="entry name" value="AcylCo_DH-like_C"/>
</dbReference>
<dbReference type="InterPro" id="IPR013786">
    <property type="entry name" value="AcylCoA_DH/ox_N"/>
</dbReference>
<protein>
    <submittedName>
        <fullName evidence="10">Acyl-CoA dehydrogenase</fullName>
    </submittedName>
</protein>
<gene>
    <name evidence="10" type="ORF">N7463_005664</name>
</gene>
<dbReference type="InterPro" id="IPR009100">
    <property type="entry name" value="AcylCoA_DH/oxidase_NM_dom_sf"/>
</dbReference>
<keyword evidence="4 6" id="KW-0274">FAD</keyword>
<dbReference type="InterPro" id="IPR006091">
    <property type="entry name" value="Acyl-CoA_Oxase/DH_mid-dom"/>
</dbReference>
<dbReference type="InterPro" id="IPR037069">
    <property type="entry name" value="AcylCoA_DH/ox_N_sf"/>
</dbReference>
<dbReference type="PANTHER" id="PTHR48083">
    <property type="entry name" value="MEDIUM-CHAIN SPECIFIC ACYL-COA DEHYDROGENASE, MITOCHONDRIAL-RELATED"/>
    <property type="match status" value="1"/>
</dbReference>
<comment type="cofactor">
    <cofactor evidence="1 6">
        <name>FAD</name>
        <dbReference type="ChEBI" id="CHEBI:57692"/>
    </cofactor>
</comment>
<dbReference type="OrthoDB" id="10254877at2759"/>
<evidence type="ECO:0000259" key="9">
    <source>
        <dbReference type="Pfam" id="PF02771"/>
    </source>
</evidence>
<proteinExistence type="inferred from homology"/>
<keyword evidence="3 6" id="KW-0285">Flavoprotein</keyword>
<dbReference type="Pfam" id="PF02771">
    <property type="entry name" value="Acyl-CoA_dh_N"/>
    <property type="match status" value="1"/>
</dbReference>
<name>A0A9X0C5V0_9EURO</name>
<evidence type="ECO:0000313" key="11">
    <source>
        <dbReference type="Proteomes" id="UP001149954"/>
    </source>
</evidence>
<dbReference type="Gene3D" id="2.40.110.10">
    <property type="entry name" value="Butyryl-CoA Dehydrogenase, subunit A, domain 2"/>
    <property type="match status" value="1"/>
</dbReference>
<dbReference type="GO" id="GO:0033539">
    <property type="term" value="P:fatty acid beta-oxidation using acyl-CoA dehydrogenase"/>
    <property type="evidence" value="ECO:0007669"/>
    <property type="project" value="TreeGrafter"/>
</dbReference>
<reference evidence="10" key="2">
    <citation type="journal article" date="2023" name="IMA Fungus">
        <title>Comparative genomic study of the Penicillium genus elucidates a diverse pangenome and 15 lateral gene transfer events.</title>
        <authorList>
            <person name="Petersen C."/>
            <person name="Sorensen T."/>
            <person name="Nielsen M.R."/>
            <person name="Sondergaard T.E."/>
            <person name="Sorensen J.L."/>
            <person name="Fitzpatrick D.A."/>
            <person name="Frisvad J.C."/>
            <person name="Nielsen K.L."/>
        </authorList>
    </citation>
    <scope>NUCLEOTIDE SEQUENCE</scope>
    <source>
        <strain evidence="10">IBT 29495</strain>
    </source>
</reference>
<feature type="domain" description="Acyl-CoA oxidase/dehydrogenase middle" evidence="8">
    <location>
        <begin position="167"/>
        <end position="258"/>
    </location>
</feature>
<evidence type="ECO:0000259" key="7">
    <source>
        <dbReference type="Pfam" id="PF00441"/>
    </source>
</evidence>
<accession>A0A9X0C5V0</accession>
<keyword evidence="5 6" id="KW-0560">Oxidoreductase</keyword>
<dbReference type="GO" id="GO:0005737">
    <property type="term" value="C:cytoplasm"/>
    <property type="evidence" value="ECO:0007669"/>
    <property type="project" value="TreeGrafter"/>
</dbReference>
<evidence type="ECO:0000256" key="4">
    <source>
        <dbReference type="ARBA" id="ARBA00022827"/>
    </source>
</evidence>
<dbReference type="GO" id="GO:0003995">
    <property type="term" value="F:acyl-CoA dehydrogenase activity"/>
    <property type="evidence" value="ECO:0007669"/>
    <property type="project" value="InterPro"/>
</dbReference>
<evidence type="ECO:0000256" key="1">
    <source>
        <dbReference type="ARBA" id="ARBA00001974"/>
    </source>
</evidence>
<dbReference type="InterPro" id="IPR050741">
    <property type="entry name" value="Acyl-CoA_dehydrogenase"/>
</dbReference>
<keyword evidence="11" id="KW-1185">Reference proteome</keyword>
<dbReference type="InterPro" id="IPR046373">
    <property type="entry name" value="Acyl-CoA_Oxase/DH_mid-dom_sf"/>
</dbReference>
<evidence type="ECO:0000256" key="2">
    <source>
        <dbReference type="ARBA" id="ARBA00009347"/>
    </source>
</evidence>
<dbReference type="SUPFAM" id="SSF47203">
    <property type="entry name" value="Acyl-CoA dehydrogenase C-terminal domain-like"/>
    <property type="match status" value="1"/>
</dbReference>
<dbReference type="AlphaFoldDB" id="A0A9X0C5V0"/>
<evidence type="ECO:0000256" key="3">
    <source>
        <dbReference type="ARBA" id="ARBA00022630"/>
    </source>
</evidence>
<evidence type="ECO:0000313" key="10">
    <source>
        <dbReference type="EMBL" id="KAJ5502790.1"/>
    </source>
</evidence>
<dbReference type="Gene3D" id="1.20.140.10">
    <property type="entry name" value="Butyryl-CoA Dehydrogenase, subunit A, domain 3"/>
    <property type="match status" value="1"/>
</dbReference>
<organism evidence="10 11">
    <name type="scientific">Penicillium fimorum</name>
    <dbReference type="NCBI Taxonomy" id="1882269"/>
    <lineage>
        <taxon>Eukaryota</taxon>
        <taxon>Fungi</taxon>
        <taxon>Dikarya</taxon>
        <taxon>Ascomycota</taxon>
        <taxon>Pezizomycotina</taxon>
        <taxon>Eurotiomycetes</taxon>
        <taxon>Eurotiomycetidae</taxon>
        <taxon>Eurotiales</taxon>
        <taxon>Aspergillaceae</taxon>
        <taxon>Penicillium</taxon>
    </lineage>
</organism>
<dbReference type="EMBL" id="JAPWDS010000003">
    <property type="protein sequence ID" value="KAJ5502790.1"/>
    <property type="molecule type" value="Genomic_DNA"/>
</dbReference>
<dbReference type="Gene3D" id="1.10.540.10">
    <property type="entry name" value="Acyl-CoA dehydrogenase/oxidase, N-terminal domain"/>
    <property type="match status" value="1"/>
</dbReference>
<comment type="caution">
    <text evidence="10">The sequence shown here is derived from an EMBL/GenBank/DDBJ whole genome shotgun (WGS) entry which is preliminary data.</text>
</comment>
<dbReference type="Pfam" id="PF00441">
    <property type="entry name" value="Acyl-CoA_dh_1"/>
    <property type="match status" value="1"/>
</dbReference>
<dbReference type="Pfam" id="PF02770">
    <property type="entry name" value="Acyl-CoA_dh_M"/>
    <property type="match status" value="1"/>
</dbReference>
<evidence type="ECO:0000256" key="5">
    <source>
        <dbReference type="ARBA" id="ARBA00023002"/>
    </source>
</evidence>
<evidence type="ECO:0000256" key="6">
    <source>
        <dbReference type="RuleBase" id="RU362125"/>
    </source>
</evidence>
<dbReference type="PROSITE" id="PS00072">
    <property type="entry name" value="ACYL_COA_DH_1"/>
    <property type="match status" value="1"/>
</dbReference>
<dbReference type="InterPro" id="IPR006089">
    <property type="entry name" value="Acyl-CoA_DH_CS"/>
</dbReference>
<feature type="domain" description="Acyl-CoA dehydrogenase/oxidase C-terminal" evidence="7">
    <location>
        <begin position="299"/>
        <end position="441"/>
    </location>
</feature>
<comment type="similarity">
    <text evidence="2 6">Belongs to the acyl-CoA dehydrogenase family.</text>
</comment>
<dbReference type="GO" id="GO:0050660">
    <property type="term" value="F:flavin adenine dinucleotide binding"/>
    <property type="evidence" value="ECO:0007669"/>
    <property type="project" value="InterPro"/>
</dbReference>
<dbReference type="InterPro" id="IPR009075">
    <property type="entry name" value="AcylCo_DH/oxidase_C"/>
</dbReference>
<reference evidence="10" key="1">
    <citation type="submission" date="2022-12" db="EMBL/GenBank/DDBJ databases">
        <authorList>
            <person name="Petersen C."/>
        </authorList>
    </citation>
    <scope>NUCLEOTIDE SEQUENCE</scope>
    <source>
        <strain evidence="10">IBT 29495</strain>
    </source>
</reference>
<dbReference type="PANTHER" id="PTHR48083:SF28">
    <property type="entry name" value="ACYL-COA DEHYDROGENASE FAMILY PROTEIN (AFU_ORTHOLOGUE AFUA_6G10880)-RELATED"/>
    <property type="match status" value="1"/>
</dbReference>